<dbReference type="PROSITE" id="PS00061">
    <property type="entry name" value="ADH_SHORT"/>
    <property type="match status" value="1"/>
</dbReference>
<evidence type="ECO:0000313" key="3">
    <source>
        <dbReference type="EMBL" id="SDR89471.1"/>
    </source>
</evidence>
<keyword evidence="2" id="KW-0560">Oxidoreductase</keyword>
<evidence type="ECO:0000256" key="1">
    <source>
        <dbReference type="ARBA" id="ARBA00006484"/>
    </source>
</evidence>
<dbReference type="STRING" id="630515.SAMN04489812_0235"/>
<dbReference type="AlphaFoldDB" id="A0A1H1MRJ5"/>
<protein>
    <submittedName>
        <fullName evidence="3">3-oxoacyl-[acyl-carrier protein] reductase</fullName>
    </submittedName>
</protein>
<dbReference type="PRINTS" id="PR00081">
    <property type="entry name" value="GDHRDH"/>
</dbReference>
<dbReference type="InterPro" id="IPR020904">
    <property type="entry name" value="Sc_DH/Rdtase_CS"/>
</dbReference>
<dbReference type="InterPro" id="IPR036291">
    <property type="entry name" value="NAD(P)-bd_dom_sf"/>
</dbReference>
<proteinExistence type="inferred from homology"/>
<dbReference type="PANTHER" id="PTHR42760:SF132">
    <property type="entry name" value="SHORT-CHAIN DEHYDROGENASE_REDUCTASE FAMILY PROTEIN"/>
    <property type="match status" value="1"/>
</dbReference>
<dbReference type="Pfam" id="PF13561">
    <property type="entry name" value="adh_short_C2"/>
    <property type="match status" value="1"/>
</dbReference>
<evidence type="ECO:0000313" key="4">
    <source>
        <dbReference type="Proteomes" id="UP000199103"/>
    </source>
</evidence>
<organism evidence="3 4">
    <name type="scientific">Microlunatus soli</name>
    <dbReference type="NCBI Taxonomy" id="630515"/>
    <lineage>
        <taxon>Bacteria</taxon>
        <taxon>Bacillati</taxon>
        <taxon>Actinomycetota</taxon>
        <taxon>Actinomycetes</taxon>
        <taxon>Propionibacteriales</taxon>
        <taxon>Propionibacteriaceae</taxon>
        <taxon>Microlunatus</taxon>
    </lineage>
</organism>
<reference evidence="3 4" key="1">
    <citation type="submission" date="2016-10" db="EMBL/GenBank/DDBJ databases">
        <authorList>
            <person name="de Groot N.N."/>
        </authorList>
    </citation>
    <scope>NUCLEOTIDE SEQUENCE [LARGE SCALE GENOMIC DNA]</scope>
    <source>
        <strain evidence="3 4">DSM 21800</strain>
    </source>
</reference>
<gene>
    <name evidence="3" type="ORF">SAMN04489812_0235</name>
</gene>
<dbReference type="OrthoDB" id="3542748at2"/>
<name>A0A1H1MRJ5_9ACTN</name>
<dbReference type="FunFam" id="3.40.50.720:FF:000084">
    <property type="entry name" value="Short-chain dehydrogenase reductase"/>
    <property type="match status" value="1"/>
</dbReference>
<dbReference type="CDD" id="cd05233">
    <property type="entry name" value="SDR_c"/>
    <property type="match status" value="1"/>
</dbReference>
<dbReference type="Gene3D" id="3.40.50.720">
    <property type="entry name" value="NAD(P)-binding Rossmann-like Domain"/>
    <property type="match status" value="1"/>
</dbReference>
<evidence type="ECO:0000256" key="2">
    <source>
        <dbReference type="ARBA" id="ARBA00023002"/>
    </source>
</evidence>
<dbReference type="SUPFAM" id="SSF51735">
    <property type="entry name" value="NAD(P)-binding Rossmann-fold domains"/>
    <property type="match status" value="1"/>
</dbReference>
<dbReference type="PANTHER" id="PTHR42760">
    <property type="entry name" value="SHORT-CHAIN DEHYDROGENASES/REDUCTASES FAMILY MEMBER"/>
    <property type="match status" value="1"/>
</dbReference>
<accession>A0A1H1MRJ5</accession>
<dbReference type="GO" id="GO:0016616">
    <property type="term" value="F:oxidoreductase activity, acting on the CH-OH group of donors, NAD or NADP as acceptor"/>
    <property type="evidence" value="ECO:0007669"/>
    <property type="project" value="TreeGrafter"/>
</dbReference>
<dbReference type="InterPro" id="IPR002347">
    <property type="entry name" value="SDR_fam"/>
</dbReference>
<dbReference type="Proteomes" id="UP000199103">
    <property type="component" value="Chromosome I"/>
</dbReference>
<keyword evidence="4" id="KW-1185">Reference proteome</keyword>
<dbReference type="RefSeq" id="WP_091518569.1">
    <property type="nucleotide sequence ID" value="NZ_LT629772.1"/>
</dbReference>
<comment type="similarity">
    <text evidence="1">Belongs to the short-chain dehydrogenases/reductases (SDR) family.</text>
</comment>
<dbReference type="EMBL" id="LT629772">
    <property type="protein sequence ID" value="SDR89471.1"/>
    <property type="molecule type" value="Genomic_DNA"/>
</dbReference>
<sequence length="253" mass="26400">MIDSQRLTDRTALVTGAGSGIGRAVATRFLAEGARVVFADRDRRAAEAAADDHDRGRALTMDISIEDSVISGFEELISDGWAPDVVVANAGVQLFGRDAPIADADLETWQQTIDVNLTGTFLTLRQAVRTMLAQDGGSIILTGSPTGLNGEGKDFTAYSTSKAGIHGLCRTVAAAYAGTGIRVNTVVPGYTETPLVTTISGDPTERASIVSRIPLGRPGTADDVVGVMVYLASDESSFATGSLFRVDGGMTTL</sequence>